<evidence type="ECO:0000256" key="6">
    <source>
        <dbReference type="ARBA" id="ARBA00022723"/>
    </source>
</evidence>
<keyword evidence="11 14" id="KW-0472">Membrane</keyword>
<evidence type="ECO:0000256" key="2">
    <source>
        <dbReference type="ARBA" id="ARBA00004651"/>
    </source>
</evidence>
<evidence type="ECO:0000256" key="1">
    <source>
        <dbReference type="ARBA" id="ARBA00001947"/>
    </source>
</evidence>
<evidence type="ECO:0000256" key="5">
    <source>
        <dbReference type="ARBA" id="ARBA00022692"/>
    </source>
</evidence>
<dbReference type="GO" id="GO:0004222">
    <property type="term" value="F:metalloendopeptidase activity"/>
    <property type="evidence" value="ECO:0007669"/>
    <property type="project" value="InterPro"/>
</dbReference>
<keyword evidence="12" id="KW-0175">Coiled coil</keyword>
<dbReference type="InterPro" id="IPR001915">
    <property type="entry name" value="Peptidase_M48"/>
</dbReference>
<dbReference type="AlphaFoldDB" id="A0A2R4CGQ6"/>
<dbReference type="GO" id="GO:0046872">
    <property type="term" value="F:metal ion binding"/>
    <property type="evidence" value="ECO:0007669"/>
    <property type="project" value="UniProtKB-KW"/>
</dbReference>
<keyword evidence="8" id="KW-0862">Zinc</keyword>
<evidence type="ECO:0000256" key="14">
    <source>
        <dbReference type="SAM" id="Phobius"/>
    </source>
</evidence>
<evidence type="ECO:0000256" key="11">
    <source>
        <dbReference type="ARBA" id="ARBA00023136"/>
    </source>
</evidence>
<dbReference type="Pfam" id="PF01435">
    <property type="entry name" value="Peptidase_M48"/>
    <property type="match status" value="1"/>
</dbReference>
<keyword evidence="10" id="KW-0482">Metalloprotease</keyword>
<name>A0A2R4CGQ6_9BURK</name>
<dbReference type="PANTHER" id="PTHR43221:SF1">
    <property type="entry name" value="PROTEASE HTPX"/>
    <property type="match status" value="1"/>
</dbReference>
<evidence type="ECO:0000313" key="17">
    <source>
        <dbReference type="Proteomes" id="UP000240505"/>
    </source>
</evidence>
<dbReference type="EMBL" id="CP028324">
    <property type="protein sequence ID" value="AVR98843.1"/>
    <property type="molecule type" value="Genomic_DNA"/>
</dbReference>
<gene>
    <name evidence="16" type="ORF">C9I28_26920</name>
</gene>
<organism evidence="16 17">
    <name type="scientific">Pseudoduganella armeniaca</name>
    <dbReference type="NCBI Taxonomy" id="2072590"/>
    <lineage>
        <taxon>Bacteria</taxon>
        <taxon>Pseudomonadati</taxon>
        <taxon>Pseudomonadota</taxon>
        <taxon>Betaproteobacteria</taxon>
        <taxon>Burkholderiales</taxon>
        <taxon>Oxalobacteraceae</taxon>
        <taxon>Telluria group</taxon>
        <taxon>Pseudoduganella</taxon>
    </lineage>
</organism>
<reference evidence="16 17" key="1">
    <citation type="submission" date="2018-03" db="EMBL/GenBank/DDBJ databases">
        <title>Massilia armeniaca sp. nov., isolated from desert soil.</title>
        <authorList>
            <person name="Huang H."/>
            <person name="Ren M."/>
        </authorList>
    </citation>
    <scope>NUCLEOTIDE SEQUENCE [LARGE SCALE GENOMIC DNA]</scope>
    <source>
        <strain evidence="16 17">ZMN-3</strain>
    </source>
</reference>
<proteinExistence type="predicted"/>
<feature type="domain" description="Peptidase M48" evidence="15">
    <location>
        <begin position="128"/>
        <end position="340"/>
    </location>
</feature>
<evidence type="ECO:0000256" key="9">
    <source>
        <dbReference type="ARBA" id="ARBA00022989"/>
    </source>
</evidence>
<evidence type="ECO:0000256" key="3">
    <source>
        <dbReference type="ARBA" id="ARBA00022475"/>
    </source>
</evidence>
<dbReference type="Gene3D" id="3.30.2010.10">
    <property type="entry name" value="Metalloproteases ('zincins'), catalytic domain"/>
    <property type="match status" value="1"/>
</dbReference>
<feature type="coiled-coil region" evidence="12">
    <location>
        <begin position="443"/>
        <end position="470"/>
    </location>
</feature>
<evidence type="ECO:0000256" key="4">
    <source>
        <dbReference type="ARBA" id="ARBA00022670"/>
    </source>
</evidence>
<dbReference type="GO" id="GO:0005886">
    <property type="term" value="C:plasma membrane"/>
    <property type="evidence" value="ECO:0007669"/>
    <property type="project" value="UniProtKB-SubCell"/>
</dbReference>
<keyword evidence="5 14" id="KW-0812">Transmembrane</keyword>
<keyword evidence="3" id="KW-1003">Cell membrane</keyword>
<keyword evidence="17" id="KW-1185">Reference proteome</keyword>
<evidence type="ECO:0000256" key="8">
    <source>
        <dbReference type="ARBA" id="ARBA00022833"/>
    </source>
</evidence>
<evidence type="ECO:0000313" key="16">
    <source>
        <dbReference type="EMBL" id="AVR98843.1"/>
    </source>
</evidence>
<protein>
    <submittedName>
        <fullName evidence="16">Heat-shock protein HtpX</fullName>
    </submittedName>
</protein>
<keyword evidence="4" id="KW-0645">Protease</keyword>
<keyword evidence="9 14" id="KW-1133">Transmembrane helix</keyword>
<keyword evidence="6" id="KW-0479">Metal-binding</keyword>
<comment type="cofactor">
    <cofactor evidence="1">
        <name>Zn(2+)</name>
        <dbReference type="ChEBI" id="CHEBI:29105"/>
    </cofactor>
</comment>
<evidence type="ECO:0000256" key="12">
    <source>
        <dbReference type="SAM" id="Coils"/>
    </source>
</evidence>
<dbReference type="CDD" id="cd07328">
    <property type="entry name" value="M48_Ste24p_like"/>
    <property type="match status" value="1"/>
</dbReference>
<comment type="subcellular location">
    <subcellularLocation>
        <location evidence="2">Cell membrane</location>
        <topology evidence="2">Multi-pass membrane protein</topology>
    </subcellularLocation>
</comment>
<dbReference type="PANTHER" id="PTHR43221">
    <property type="entry name" value="PROTEASE HTPX"/>
    <property type="match status" value="1"/>
</dbReference>
<feature type="region of interest" description="Disordered" evidence="13">
    <location>
        <begin position="850"/>
        <end position="883"/>
    </location>
</feature>
<keyword evidence="7" id="KW-0378">Hydrolase</keyword>
<evidence type="ECO:0000256" key="10">
    <source>
        <dbReference type="ARBA" id="ARBA00023049"/>
    </source>
</evidence>
<feature type="transmembrane region" description="Helical" evidence="14">
    <location>
        <begin position="38"/>
        <end position="59"/>
    </location>
</feature>
<dbReference type="KEGG" id="masz:C9I28_26920"/>
<feature type="transmembrane region" description="Helical" evidence="14">
    <location>
        <begin position="6"/>
        <end position="26"/>
    </location>
</feature>
<evidence type="ECO:0000256" key="13">
    <source>
        <dbReference type="SAM" id="MobiDB-lite"/>
    </source>
</evidence>
<dbReference type="InterPro" id="IPR050083">
    <property type="entry name" value="HtpX_protease"/>
</dbReference>
<evidence type="ECO:0000256" key="7">
    <source>
        <dbReference type="ARBA" id="ARBA00022801"/>
    </source>
</evidence>
<dbReference type="GO" id="GO:0006508">
    <property type="term" value="P:proteolysis"/>
    <property type="evidence" value="ECO:0007669"/>
    <property type="project" value="UniProtKB-KW"/>
</dbReference>
<dbReference type="Proteomes" id="UP000240505">
    <property type="component" value="Chromosome"/>
</dbReference>
<evidence type="ECO:0000259" key="15">
    <source>
        <dbReference type="Pfam" id="PF01435"/>
    </source>
</evidence>
<sequence length="883" mass="96856">MAGLLGFMLGYFALAGFFLWNAWRLGRTALHAPEPGGMWLVVACNVFFGVFMLKSILFVRNATPEGLTEITAKEEPGLFAFLHELADAAGAPRAHRVFLSNRVNAAVFYDLSLLNLLLPSKKNLEIGLPLVNTLPLGELRAVLAHEFGHFAQRSMAVGRWVYVAQQIASHLVAQRDKFDTLLDWLGRFDYRLRIFAWLLQLVVWSIRSLVEMAFRVVLLMQSALSREMELQADLVAVALTGSDALIHALHRLHAADDAWQRALQFAHNEAAQGCAVADVYAVQSLITRRMAAILDDDAYGGVPPVPAEAPAQHRLFRQQLGHPPKMWQSHPLNHEREENAKRHYVAAAIDGASAWSLFEQPAILRERMSVALVGDPEPPLAPVPLPDTLQKVARLYRREQFNRRYCGVYFGRDLARHAVNAADLRQLAPADATPGAALYPATLRDDVRQLRELREERDQLQALVAGWTSARNGRVRLRGEDCTRRDLPAALARTTRELAAVEGRLRAHDLRCRGWHQGMARQLGGGWQEYLDGLLAVLHFAEHTSANVADAHGAAMNVVAIESAVRRIGSKAVERVVTAANELHQVLDQAYEVAFRLELDAKLRRRLGAEEGCRDMLGEFTLPLAQRDNLGDWLPAAGSWVEHTLNRLSALRSAALEQLLVAEALVARHVRRGTTPRPAPAPTAVPTGYATLLPGAERPRRDRLDLWARFLRADGWLPGAARLLVAAGIVGLALFAGVQQGKTTIHIHNGLMTPLVVDIDGASTPVAAASSAELLVEPADSHRVTTRTAEGELVEAFSVPDAKGTNVYNVAGATPLVEWTAHYGGNATTPDRPQGAPRWLDSDADVFFRDPPRSVSTKHGPATRRVLAPAAQRSGRHVPGGAG</sequence>
<accession>A0A2R4CGQ6</accession>